<feature type="signal peptide" evidence="1">
    <location>
        <begin position="1"/>
        <end position="18"/>
    </location>
</feature>
<dbReference type="Proteomes" id="UP000202440">
    <property type="component" value="Chromosome"/>
</dbReference>
<evidence type="ECO:0000256" key="1">
    <source>
        <dbReference type="SAM" id="SignalP"/>
    </source>
</evidence>
<organism evidence="2 3">
    <name type="scientific">Bacterioplanes sanyensis</name>
    <dbReference type="NCBI Taxonomy" id="1249553"/>
    <lineage>
        <taxon>Bacteria</taxon>
        <taxon>Pseudomonadati</taxon>
        <taxon>Pseudomonadota</taxon>
        <taxon>Gammaproteobacteria</taxon>
        <taxon>Oceanospirillales</taxon>
        <taxon>Oceanospirillaceae</taxon>
        <taxon>Bacterioplanes</taxon>
    </lineage>
</organism>
<keyword evidence="3" id="KW-1185">Reference proteome</keyword>
<evidence type="ECO:0000313" key="3">
    <source>
        <dbReference type="Proteomes" id="UP000202440"/>
    </source>
</evidence>
<proteinExistence type="predicted"/>
<protein>
    <recommendedName>
        <fullName evidence="4">Cytochrome c domain-containing protein</fullName>
    </recommendedName>
</protein>
<sequence>MKKTWPLFNRLVTLSAAAVGLVACGGGSSSSGSAEATAPSHSSESLTVNTYYAASGAATVDVEFRSSETVSSAVLMIESLPASTPIISQPLALDCGQDCSANWRGLVEAAGELRVRVDFQNQDNQALNVLQDTQLEVGECLRNSTFYQHHVQPELQQHCISCHGLGAQGVFDPRWEWSQFSTLIDEYGDFLHEFPSQNITYTQLGEVKRHPHEALPEDQPAYQALVHLVLRQQSDFDCNNG</sequence>
<dbReference type="EMBL" id="CP022530">
    <property type="protein sequence ID" value="ASP39131.1"/>
    <property type="molecule type" value="Genomic_DNA"/>
</dbReference>
<keyword evidence="1" id="KW-0732">Signal</keyword>
<name>A0A222FL82_9GAMM</name>
<gene>
    <name evidence="2" type="ORF">CHH28_10760</name>
</gene>
<dbReference type="PROSITE" id="PS51257">
    <property type="entry name" value="PROKAR_LIPOPROTEIN"/>
    <property type="match status" value="1"/>
</dbReference>
<evidence type="ECO:0000313" key="2">
    <source>
        <dbReference type="EMBL" id="ASP39131.1"/>
    </source>
</evidence>
<reference evidence="2 3" key="1">
    <citation type="submission" date="2017-07" db="EMBL/GenBank/DDBJ databases">
        <title>Annotated genome sequence of Bacterioplanes sanyensis isolated from Red Sea.</title>
        <authorList>
            <person name="Rehman Z.U."/>
        </authorList>
    </citation>
    <scope>NUCLEOTIDE SEQUENCE [LARGE SCALE GENOMIC DNA]</scope>
    <source>
        <strain evidence="2 3">NV9</strain>
    </source>
</reference>
<dbReference type="KEGG" id="bsan:CHH28_10760"/>
<feature type="chain" id="PRO_5012939974" description="Cytochrome c domain-containing protein" evidence="1">
    <location>
        <begin position="19"/>
        <end position="241"/>
    </location>
</feature>
<dbReference type="RefSeq" id="WP_094060312.1">
    <property type="nucleotide sequence ID" value="NZ_CP022530.1"/>
</dbReference>
<dbReference type="AlphaFoldDB" id="A0A222FL82"/>
<evidence type="ECO:0008006" key="4">
    <source>
        <dbReference type="Google" id="ProtNLM"/>
    </source>
</evidence>
<accession>A0A222FL82</accession>